<reference evidence="3 5" key="1">
    <citation type="submission" date="2020-07" db="EMBL/GenBank/DDBJ databases">
        <authorList>
            <person name="Pothier F. J."/>
        </authorList>
    </citation>
    <scope>NUCLEOTIDE SEQUENCE [LARGE SCALE GENOMIC DNA]</scope>
    <source>
        <strain evidence="3 5">CFBP 498</strain>
    </source>
</reference>
<gene>
    <name evidence="3" type="ORF">CFBP498_03930</name>
    <name evidence="4" type="ORF">R4K57_22565</name>
</gene>
<evidence type="ECO:0000313" key="6">
    <source>
        <dbReference type="Proteomes" id="UP001187425"/>
    </source>
</evidence>
<evidence type="ECO:0000259" key="2">
    <source>
        <dbReference type="Pfam" id="PF20410"/>
    </source>
</evidence>
<feature type="region of interest" description="Disordered" evidence="1">
    <location>
        <begin position="596"/>
        <end position="617"/>
    </location>
</feature>
<dbReference type="GeneID" id="55514331"/>
<dbReference type="Pfam" id="PF20410">
    <property type="entry name" value="X-Tfes_XVIPCD"/>
    <property type="match status" value="1"/>
</dbReference>
<dbReference type="EMBL" id="JAWMQI010000141">
    <property type="protein sequence ID" value="MDV7251116.1"/>
    <property type="molecule type" value="Genomic_DNA"/>
</dbReference>
<evidence type="ECO:0000313" key="4">
    <source>
        <dbReference type="EMBL" id="MDV7251116.1"/>
    </source>
</evidence>
<dbReference type="Proteomes" id="UP001187425">
    <property type="component" value="Unassembled WGS sequence"/>
</dbReference>
<dbReference type="EMBL" id="LR828257">
    <property type="protein sequence ID" value="CAD0302652.1"/>
    <property type="molecule type" value="Genomic_DNA"/>
</dbReference>
<evidence type="ECO:0000313" key="5">
    <source>
        <dbReference type="Proteomes" id="UP000515406"/>
    </source>
</evidence>
<sequence>MASPNAQLEAALKQFASQSGVTPEQVAQLRSAVVADSQQLGLLNQDAQNGHLKAFALQGSTGQRNLAGSYDIQSGTVTLPAADFQSSGARHNPDLQATLRLQHMSIEFSQKTYLDASRATYPVTQDMVNNLQSTINGSPVLADEIKRAVMTTDKGDPPHKHLEHFDFIPPGFTAGGTYSASSHSMNMPAARLQGRSAANPNGYDPNDMTFVLGHEIQHGFNAPERRLANAAFHNDAVSIAKSTNPVHDYTRVFATSIQASRDDEAKAEIAGWNALLSRQKQGNPAAGLPEMNALGNRRIEDFIVKPQGAGATIQPRPGLKFDPDGQLQMSPTNVAAMGQHYFNRPDPTHPIPGRNPIGIGDRGTSDYPNYYATSGVEHIVEYERKYARPIQGVMPAATINMASVGMKEPIIEAEGLDFGKNKAPFPYYDSSTTPPVLHHFDHTQDGSVNPAHDHKYVPVAPTSSSTLAQRGPDDPDHPDHAMLEQIRDGMRKIDESIGKPYDKMSERASRCLLAACKDNRESYPEAADRSMASNALTRVDHVVMSKTGNLFAVEGRLDDPANKRVHVQIDQAINIPIEQSDQKLLAANQAIAQERQVTQQQELARGVSDPNQGGPTR</sequence>
<evidence type="ECO:0000256" key="1">
    <source>
        <dbReference type="SAM" id="MobiDB-lite"/>
    </source>
</evidence>
<feature type="domain" description="X-Tfes XVIPCD" evidence="2">
    <location>
        <begin position="473"/>
        <end position="584"/>
    </location>
</feature>
<dbReference type="AlphaFoldDB" id="A0A6V7BLL9"/>
<organism evidence="3 5">
    <name type="scientific">Xanthomonas hortorum pv. vitians</name>
    <dbReference type="NCBI Taxonomy" id="83224"/>
    <lineage>
        <taxon>Bacteria</taxon>
        <taxon>Pseudomonadati</taxon>
        <taxon>Pseudomonadota</taxon>
        <taxon>Gammaproteobacteria</taxon>
        <taxon>Lysobacterales</taxon>
        <taxon>Lysobacteraceae</taxon>
        <taxon>Xanthomonas</taxon>
    </lineage>
</organism>
<reference evidence="4 6" key="2">
    <citation type="submission" date="2023-10" db="EMBL/GenBank/DDBJ databases">
        <title>A new tool for lettuce pathogen research.</title>
        <authorList>
            <person name="Horton K.N."/>
            <person name="Cseke L.J."/>
            <person name="Badiwe M."/>
            <person name="Tesfaye D."/>
            <person name="Klein A."/>
            <person name="Su J."/>
            <person name="Potnis N."/>
            <person name="Gassmann W."/>
        </authorList>
    </citation>
    <scope>NUCLEOTIDE SEQUENCE [LARGE SCALE GENOMIC DNA]</scope>
    <source>
        <strain evidence="4 6">JSKH1901</strain>
    </source>
</reference>
<protein>
    <submittedName>
        <fullName evidence="4">DUF6696 domain-containing protein</fullName>
    </submittedName>
</protein>
<name>A0A6V7BLL9_9XANT</name>
<dbReference type="RefSeq" id="WP_095575105.1">
    <property type="nucleotide sequence ID" value="NZ_CP060399.1"/>
</dbReference>
<dbReference type="EMBL" id="LR828257">
    <property type="protein sequence ID" value="CAD0302661.1"/>
    <property type="molecule type" value="Genomic_DNA"/>
</dbReference>
<dbReference type="InterPro" id="IPR046519">
    <property type="entry name" value="X-Tfes_XVIPCD"/>
</dbReference>
<accession>A0A6V7BLL9</accession>
<evidence type="ECO:0000313" key="3">
    <source>
        <dbReference type="EMBL" id="CAD0302652.1"/>
    </source>
</evidence>
<dbReference type="Proteomes" id="UP000515406">
    <property type="component" value="Chromosome"/>
</dbReference>
<proteinExistence type="predicted"/>
<keyword evidence="5" id="KW-1185">Reference proteome</keyword>